<dbReference type="EMBL" id="SRRH01000319">
    <property type="protein sequence ID" value="KAG6291264.1"/>
    <property type="molecule type" value="Genomic_DNA"/>
</dbReference>
<dbReference type="PANTHER" id="PTHR28208:SF1">
    <property type="entry name" value="FILAMENT ORGANIZATION PROTEIN APP1-LIKE, PUTATIVE (AFU_ORTHOLOGUE AFUA_1G06650)-RELATED"/>
    <property type="match status" value="1"/>
</dbReference>
<gene>
    <name evidence="2" type="ORF">E4U09_003998</name>
</gene>
<proteinExistence type="predicted"/>
<name>A0A9P7QII5_9HYPO</name>
<reference evidence="2 3" key="1">
    <citation type="journal article" date="2020" name="bioRxiv">
        <title>Whole genome comparisons of ergot fungi reveals the divergence and evolution of species within the genus Claviceps are the result of varying mechanisms driving genome evolution and host range expansion.</title>
        <authorList>
            <person name="Wyka S.A."/>
            <person name="Mondo S.J."/>
            <person name="Liu M."/>
            <person name="Dettman J."/>
            <person name="Nalam V."/>
            <person name="Broders K.D."/>
        </authorList>
    </citation>
    <scope>NUCLEOTIDE SEQUENCE [LARGE SCALE GENOMIC DNA]</scope>
    <source>
        <strain evidence="2 3">Clav52</strain>
    </source>
</reference>
<dbReference type="Pfam" id="PF09949">
    <property type="entry name" value="APP1_cat"/>
    <property type="match status" value="1"/>
</dbReference>
<dbReference type="AlphaFoldDB" id="A0A9P7QII5"/>
<dbReference type="InterPro" id="IPR019236">
    <property type="entry name" value="APP1_cat"/>
</dbReference>
<dbReference type="Proteomes" id="UP000707071">
    <property type="component" value="Unassembled WGS sequence"/>
</dbReference>
<comment type="caution">
    <text evidence="2">The sequence shown here is derived from an EMBL/GenBank/DDBJ whole genome shotgun (WGS) entry which is preliminary data.</text>
</comment>
<organism evidence="2 3">
    <name type="scientific">Claviceps aff. purpurea</name>
    <dbReference type="NCBI Taxonomy" id="1967640"/>
    <lineage>
        <taxon>Eukaryota</taxon>
        <taxon>Fungi</taxon>
        <taxon>Dikarya</taxon>
        <taxon>Ascomycota</taxon>
        <taxon>Pezizomycotina</taxon>
        <taxon>Sordariomycetes</taxon>
        <taxon>Hypocreomycetidae</taxon>
        <taxon>Hypocreales</taxon>
        <taxon>Clavicipitaceae</taxon>
        <taxon>Claviceps</taxon>
    </lineage>
</organism>
<evidence type="ECO:0000259" key="1">
    <source>
        <dbReference type="Pfam" id="PF09949"/>
    </source>
</evidence>
<evidence type="ECO:0000313" key="2">
    <source>
        <dbReference type="EMBL" id="KAG6291264.1"/>
    </source>
</evidence>
<feature type="domain" description="Phosphatidate phosphatase APP1 catalytic" evidence="1">
    <location>
        <begin position="232"/>
        <end position="380"/>
    </location>
</feature>
<dbReference type="PANTHER" id="PTHR28208">
    <property type="entry name" value="PHOSPHATIDATE PHOSPHATASE APP1"/>
    <property type="match status" value="1"/>
</dbReference>
<evidence type="ECO:0000313" key="3">
    <source>
        <dbReference type="Proteomes" id="UP000707071"/>
    </source>
</evidence>
<accession>A0A9P7QII5</accession>
<dbReference type="InterPro" id="IPR052935">
    <property type="entry name" value="Mg2+_PAP"/>
</dbReference>
<keyword evidence="3" id="KW-1185">Reference proteome</keyword>
<sequence length="431" mass="48229">MAYNESSLPNLASVMQLRARKAQEFAKVESSLHEAQSTKVPREKPDITSWLTKLSIFRPFAKPVSDNEIVWLLDNTAFKCPCAGVWQAEFLAAVFKRHDELKVVDMVSSVLRAVGLTDDAPERKRIEERVLPFLWDICPGKIVTAVQQSSTLNLGPSSANGLSLKLVAVPNSKTGSLVSASTKLGGGIGSITEMQTFYAGEDGWGVISGMGNSFPRLHFPISTPRDAHEKPDIDDTIKVTMTSDPVGILRETFVNTPSPIVGMPELYAEIKSFLPQDTTWFYLSASPYNLYPFLKQFRKQYYPPGTLILRDSSWKTIAGLLTALTVGTQEYKVDRMKKICGWFPMRKMIAIGDSTQSDPEAYSQMYRSSPNWIRLILIRKATNIAEIGIDEKNKAERFETAFKGVPRHAWHVFEDPAECVEIVKRTIREGQ</sequence>
<protein>
    <recommendedName>
        <fullName evidence="1">Phosphatidate phosphatase APP1 catalytic domain-containing protein</fullName>
    </recommendedName>
</protein>
<dbReference type="GO" id="GO:0030479">
    <property type="term" value="C:actin cortical patch"/>
    <property type="evidence" value="ECO:0007669"/>
    <property type="project" value="TreeGrafter"/>
</dbReference>
<dbReference type="GO" id="GO:0008195">
    <property type="term" value="F:phosphatidate phosphatase activity"/>
    <property type="evidence" value="ECO:0007669"/>
    <property type="project" value="InterPro"/>
</dbReference>